<dbReference type="EMBL" id="CP047225">
    <property type="protein sequence ID" value="QIW62357.1"/>
    <property type="molecule type" value="Genomic_DNA"/>
</dbReference>
<dbReference type="GO" id="GO:0016747">
    <property type="term" value="F:acyltransferase activity, transferring groups other than amino-acyl groups"/>
    <property type="evidence" value="ECO:0007669"/>
    <property type="project" value="InterPro"/>
</dbReference>
<gene>
    <name evidence="2" type="ORF">GOQ20_02895</name>
</gene>
<dbReference type="Gene3D" id="3.40.630.30">
    <property type="match status" value="1"/>
</dbReference>
<dbReference type="CDD" id="cd04301">
    <property type="entry name" value="NAT_SF"/>
    <property type="match status" value="1"/>
</dbReference>
<dbReference type="SUPFAM" id="SSF55729">
    <property type="entry name" value="Acyl-CoA N-acyltransferases (Nat)"/>
    <property type="match status" value="1"/>
</dbReference>
<proteinExistence type="predicted"/>
<accession>A0A6H0V5Q0</accession>
<dbReference type="AlphaFoldDB" id="A0A6H0V5Q0"/>
<dbReference type="InterPro" id="IPR000182">
    <property type="entry name" value="GNAT_dom"/>
</dbReference>
<dbReference type="Proteomes" id="UP000503310">
    <property type="component" value="Chromosome"/>
</dbReference>
<protein>
    <submittedName>
        <fullName evidence="2">GNAT family N-acetyltransferase</fullName>
    </submittedName>
</protein>
<name>A0A6H0V5Q0_9BACT</name>
<sequence>MKILKNLYLDDAVNNYYIYLLENGKLEKQVDNKEIILHHLNNGVILQNTLNNSLFIPSKLYEESEIEQILDKIDTLKPEWISFGDLCPNLTNKLKEKYPNALFEMQNIATLKKEDLKLFANDKNYKIVKVDNSNIDLAIDFLRENDFYPSTRENWIREYKNQQAKYGYLVFDKDKLIGHCCIVYSTSDYFVLWGVLVKQEYRNQGISKIMVAKLCNELLTISNKDILLYYTKEIIGNIYKKIGFKDVSQLLSLTFKND</sequence>
<feature type="domain" description="N-acetyltransferase" evidence="1">
    <location>
        <begin position="125"/>
        <end position="258"/>
    </location>
</feature>
<evidence type="ECO:0000313" key="3">
    <source>
        <dbReference type="Proteomes" id="UP000503310"/>
    </source>
</evidence>
<organism evidence="2 3">
    <name type="scientific">Mycoplasmopsis gallinacea</name>
    <dbReference type="NCBI Taxonomy" id="29556"/>
    <lineage>
        <taxon>Bacteria</taxon>
        <taxon>Bacillati</taxon>
        <taxon>Mycoplasmatota</taxon>
        <taxon>Mycoplasmoidales</taxon>
        <taxon>Metamycoplasmataceae</taxon>
        <taxon>Mycoplasmopsis</taxon>
    </lineage>
</organism>
<dbReference type="PROSITE" id="PS51186">
    <property type="entry name" value="GNAT"/>
    <property type="match status" value="1"/>
</dbReference>
<dbReference type="RefSeq" id="WP_167845325.1">
    <property type="nucleotide sequence ID" value="NZ_CP047225.1"/>
</dbReference>
<evidence type="ECO:0000313" key="2">
    <source>
        <dbReference type="EMBL" id="QIW62357.1"/>
    </source>
</evidence>
<keyword evidence="2" id="KW-0808">Transferase</keyword>
<reference evidence="2 3" key="1">
    <citation type="submission" date="2019-12" db="EMBL/GenBank/DDBJ databases">
        <title>Sequencing and analysis of the whole genome of Mycoplasma gallinaceum strain Peacock20181011.</title>
        <authorList>
            <person name="Liu X."/>
            <person name="Qin Z."/>
            <person name="Xu H."/>
        </authorList>
    </citation>
    <scope>NUCLEOTIDE SEQUENCE [LARGE SCALE GENOMIC DNA]</scope>
    <source>
        <strain evidence="2 3">Peacock20181011</strain>
    </source>
</reference>
<dbReference type="Pfam" id="PF00583">
    <property type="entry name" value="Acetyltransf_1"/>
    <property type="match status" value="1"/>
</dbReference>
<evidence type="ECO:0000259" key="1">
    <source>
        <dbReference type="PROSITE" id="PS51186"/>
    </source>
</evidence>
<dbReference type="InterPro" id="IPR016181">
    <property type="entry name" value="Acyl_CoA_acyltransferase"/>
</dbReference>